<feature type="region of interest" description="Disordered" evidence="1">
    <location>
        <begin position="178"/>
        <end position="199"/>
    </location>
</feature>
<organism evidence="2 3">
    <name type="scientific">Streptomyces decoyicus</name>
    <dbReference type="NCBI Taxonomy" id="249567"/>
    <lineage>
        <taxon>Bacteria</taxon>
        <taxon>Bacillati</taxon>
        <taxon>Actinomycetota</taxon>
        <taxon>Actinomycetes</taxon>
        <taxon>Kitasatosporales</taxon>
        <taxon>Streptomycetaceae</taxon>
        <taxon>Streptomyces</taxon>
    </lineage>
</organism>
<accession>A0ABZ1FSW9</accession>
<reference evidence="2 3" key="1">
    <citation type="submission" date="2022-10" db="EMBL/GenBank/DDBJ databases">
        <title>The complete genomes of actinobacterial strains from the NBC collection.</title>
        <authorList>
            <person name="Joergensen T.S."/>
            <person name="Alvarez Arevalo M."/>
            <person name="Sterndorff E.B."/>
            <person name="Faurdal D."/>
            <person name="Vuksanovic O."/>
            <person name="Mourched A.-S."/>
            <person name="Charusanti P."/>
            <person name="Shaw S."/>
            <person name="Blin K."/>
            <person name="Weber T."/>
        </authorList>
    </citation>
    <scope>NUCLEOTIDE SEQUENCE [LARGE SCALE GENOMIC DNA]</scope>
    <source>
        <strain evidence="2 3">NBC 01774</strain>
    </source>
</reference>
<dbReference type="Gene3D" id="1.20.1290.10">
    <property type="entry name" value="AhpD-like"/>
    <property type="match status" value="1"/>
</dbReference>
<name>A0ABZ1FSW9_9ACTN</name>
<keyword evidence="3" id="KW-1185">Reference proteome</keyword>
<evidence type="ECO:0000256" key="1">
    <source>
        <dbReference type="SAM" id="MobiDB-lite"/>
    </source>
</evidence>
<dbReference type="Proteomes" id="UP001344251">
    <property type="component" value="Chromosome"/>
</dbReference>
<dbReference type="SUPFAM" id="SSF69118">
    <property type="entry name" value="AhpD-like"/>
    <property type="match status" value="1"/>
</dbReference>
<proteinExistence type="predicted"/>
<dbReference type="PANTHER" id="PTHR34846:SF5">
    <property type="entry name" value="CARBOXYMUCONOLACTONE DECARBOXYLASE-LIKE DOMAIN-CONTAINING PROTEIN"/>
    <property type="match status" value="1"/>
</dbReference>
<dbReference type="EMBL" id="CP109106">
    <property type="protein sequence ID" value="WSB72994.1"/>
    <property type="molecule type" value="Genomic_DNA"/>
</dbReference>
<dbReference type="PANTHER" id="PTHR34846">
    <property type="entry name" value="4-CARBOXYMUCONOLACTONE DECARBOXYLASE FAMILY PROTEIN (AFU_ORTHOLOGUE AFUA_6G11590)"/>
    <property type="match status" value="1"/>
</dbReference>
<evidence type="ECO:0000313" key="3">
    <source>
        <dbReference type="Proteomes" id="UP001344251"/>
    </source>
</evidence>
<dbReference type="RefSeq" id="WP_326622588.1">
    <property type="nucleotide sequence ID" value="NZ_CP109106.1"/>
</dbReference>
<dbReference type="InterPro" id="IPR029032">
    <property type="entry name" value="AhpD-like"/>
</dbReference>
<evidence type="ECO:0000313" key="2">
    <source>
        <dbReference type="EMBL" id="WSB72994.1"/>
    </source>
</evidence>
<gene>
    <name evidence="2" type="ORF">OG863_36380</name>
</gene>
<protein>
    <submittedName>
        <fullName evidence="2">Carboxymuconolactone decarboxylase family protein</fullName>
    </submittedName>
</protein>
<sequence length="199" mass="21920">MSARIPPVEAPCSPEAAAVLRRMVPEGEAPLALFRLYARKVPLAEALHGWGSYELSRRLGLGLRDREILIDRTCARCGCEYEWGVHVARFATRAALTAAQISSLTHGTSADPCWTTGRDRLLLDAADALHTRHDIDDTLWARLATEFTPEELLDLLMLCGWYHAISFTARATRLAPEPGTPRFREIPFPDGSAAEEGGP</sequence>